<sequence length="117" mass="13031">MPFAKGTNASSTPPRRMMFLKEHPDSGQRVMPSKPKRFTGDPCWQTLSYGVLLVPETHAYLKNFDTVVRTPSVPALALKNRPKASPYSIDTGYPHRHEQANQKNTSGPPEETLALVL</sequence>
<dbReference type="AlphaFoldDB" id="A0A1Q5UPD6"/>
<dbReference type="Proteomes" id="UP000186955">
    <property type="component" value="Unassembled WGS sequence"/>
</dbReference>
<name>A0A1Q5UPD6_9EURO</name>
<feature type="region of interest" description="Disordered" evidence="1">
    <location>
        <begin position="83"/>
        <end position="117"/>
    </location>
</feature>
<proteinExistence type="predicted"/>
<organism evidence="2 3">
    <name type="scientific">Penicillium subrubescens</name>
    <dbReference type="NCBI Taxonomy" id="1316194"/>
    <lineage>
        <taxon>Eukaryota</taxon>
        <taxon>Fungi</taxon>
        <taxon>Dikarya</taxon>
        <taxon>Ascomycota</taxon>
        <taxon>Pezizomycotina</taxon>
        <taxon>Eurotiomycetes</taxon>
        <taxon>Eurotiomycetidae</taxon>
        <taxon>Eurotiales</taxon>
        <taxon>Aspergillaceae</taxon>
        <taxon>Penicillium</taxon>
    </lineage>
</organism>
<gene>
    <name evidence="2" type="ORF">PENSUB_14126</name>
</gene>
<comment type="caution">
    <text evidence="2">The sequence shown here is derived from an EMBL/GenBank/DDBJ whole genome shotgun (WGS) entry which is preliminary data.</text>
</comment>
<evidence type="ECO:0000313" key="3">
    <source>
        <dbReference type="Proteomes" id="UP000186955"/>
    </source>
</evidence>
<reference evidence="2 3" key="1">
    <citation type="submission" date="2016-10" db="EMBL/GenBank/DDBJ databases">
        <title>Genome sequence of the ascomycete fungus Penicillium subrubescens.</title>
        <authorList>
            <person name="De Vries R.P."/>
            <person name="Peng M."/>
            <person name="Dilokpimol A."/>
            <person name="Hilden K."/>
            <person name="Makela M.R."/>
            <person name="Grigoriev I."/>
            <person name="Riley R."/>
            <person name="Granchi Z."/>
        </authorList>
    </citation>
    <scope>NUCLEOTIDE SEQUENCE [LARGE SCALE GENOMIC DNA]</scope>
    <source>
        <strain evidence="2 3">CBS 132785</strain>
    </source>
</reference>
<keyword evidence="3" id="KW-1185">Reference proteome</keyword>
<dbReference type="EMBL" id="MNBE01000099">
    <property type="protein sequence ID" value="OKP14347.1"/>
    <property type="molecule type" value="Genomic_DNA"/>
</dbReference>
<protein>
    <submittedName>
        <fullName evidence="2">Uncharacterized protein</fullName>
    </submittedName>
</protein>
<evidence type="ECO:0000256" key="1">
    <source>
        <dbReference type="SAM" id="MobiDB-lite"/>
    </source>
</evidence>
<evidence type="ECO:0000313" key="2">
    <source>
        <dbReference type="EMBL" id="OKP14347.1"/>
    </source>
</evidence>
<accession>A0A1Q5UPD6</accession>